<name>A0A077ZVT2_STYLE</name>
<dbReference type="Pfam" id="PF02176">
    <property type="entry name" value="zf-TRAF"/>
    <property type="match status" value="1"/>
</dbReference>
<feature type="coiled-coil region" evidence="5">
    <location>
        <begin position="28"/>
        <end position="69"/>
    </location>
</feature>
<gene>
    <name evidence="7" type="primary">Contig2814.g3015</name>
    <name evidence="7" type="ORF">STYLEM_3048</name>
</gene>
<dbReference type="InterPro" id="IPR013083">
    <property type="entry name" value="Znf_RING/FYVE/PHD"/>
</dbReference>
<dbReference type="SUPFAM" id="SSF49599">
    <property type="entry name" value="TRAF domain-like"/>
    <property type="match status" value="1"/>
</dbReference>
<evidence type="ECO:0000313" key="7">
    <source>
        <dbReference type="EMBL" id="CDW74055.1"/>
    </source>
</evidence>
<dbReference type="Gene3D" id="1.25.40.20">
    <property type="entry name" value="Ankyrin repeat-containing domain"/>
    <property type="match status" value="1"/>
</dbReference>
<proteinExistence type="predicted"/>
<keyword evidence="8" id="KW-1185">Reference proteome</keyword>
<dbReference type="Pfam" id="PF12796">
    <property type="entry name" value="Ank_2"/>
    <property type="match status" value="1"/>
</dbReference>
<dbReference type="InterPro" id="IPR001293">
    <property type="entry name" value="Znf_TRAF"/>
</dbReference>
<evidence type="ECO:0000256" key="3">
    <source>
        <dbReference type="ARBA" id="ARBA00022833"/>
    </source>
</evidence>
<dbReference type="InterPro" id="IPR002110">
    <property type="entry name" value="Ankyrin_rpt"/>
</dbReference>
<dbReference type="PANTHER" id="PTHR16295:SF10">
    <property type="entry name" value="EXPRESSED PROTEIN"/>
    <property type="match status" value="1"/>
</dbReference>
<dbReference type="OrthoDB" id="194358at2759"/>
<evidence type="ECO:0000256" key="1">
    <source>
        <dbReference type="ARBA" id="ARBA00022723"/>
    </source>
</evidence>
<dbReference type="Proteomes" id="UP000039865">
    <property type="component" value="Unassembled WGS sequence"/>
</dbReference>
<dbReference type="InterPro" id="IPR051986">
    <property type="entry name" value="Innate_Immune_Apopt_Reg"/>
</dbReference>
<dbReference type="AlphaFoldDB" id="A0A077ZVT2"/>
<evidence type="ECO:0000256" key="5">
    <source>
        <dbReference type="SAM" id="Coils"/>
    </source>
</evidence>
<organism evidence="7 8">
    <name type="scientific">Stylonychia lemnae</name>
    <name type="common">Ciliate</name>
    <dbReference type="NCBI Taxonomy" id="5949"/>
    <lineage>
        <taxon>Eukaryota</taxon>
        <taxon>Sar</taxon>
        <taxon>Alveolata</taxon>
        <taxon>Ciliophora</taxon>
        <taxon>Intramacronucleata</taxon>
        <taxon>Spirotrichea</taxon>
        <taxon>Stichotrichia</taxon>
        <taxon>Sporadotrichida</taxon>
        <taxon>Oxytrichidae</taxon>
        <taxon>Stylonychinae</taxon>
        <taxon>Stylonychia</taxon>
    </lineage>
</organism>
<evidence type="ECO:0000259" key="6">
    <source>
        <dbReference type="Pfam" id="PF02176"/>
    </source>
</evidence>
<dbReference type="SUPFAM" id="SSF48403">
    <property type="entry name" value="Ankyrin repeat"/>
    <property type="match status" value="1"/>
</dbReference>
<dbReference type="Gene3D" id="3.30.40.10">
    <property type="entry name" value="Zinc/RING finger domain, C3HC4 (zinc finger)"/>
    <property type="match status" value="1"/>
</dbReference>
<keyword evidence="2" id="KW-0863">Zinc-finger</keyword>
<dbReference type="EMBL" id="CCKQ01002954">
    <property type="protein sequence ID" value="CDW74055.1"/>
    <property type="molecule type" value="Genomic_DNA"/>
</dbReference>
<sequence>MMRQSRTGFYLDPIQQKNNQIPGQSFKKEFDDDRMEHLENENELLKIELKKALDELQALREENLNLKSQLKDPSVKIKPPASIVNQESTFITKGSENPTIQCDNCTKEIDKKNFDLHVVYCLKNITRCPFCKQQVDVKELQSHIEESAGSKDDVLAATINGDLEKLKIMQLHGQDLRVWVNENESSNSVLHYAVKNNKRDIVDGFNIDQQNQFGETALHWCSGQNKNIDMVKVLILKGANSNIKNQLGDSSGGVGICQFVVNEEDKAIVFQQSLIM</sequence>
<keyword evidence="5" id="KW-0175">Coiled coil</keyword>
<dbReference type="GO" id="GO:0008270">
    <property type="term" value="F:zinc ion binding"/>
    <property type="evidence" value="ECO:0007669"/>
    <property type="project" value="UniProtKB-KW"/>
</dbReference>
<dbReference type="SMART" id="SM00248">
    <property type="entry name" value="ANK"/>
    <property type="match status" value="1"/>
</dbReference>
<dbReference type="PROSITE" id="PS50088">
    <property type="entry name" value="ANK_REPEAT"/>
    <property type="match status" value="1"/>
</dbReference>
<evidence type="ECO:0000256" key="2">
    <source>
        <dbReference type="ARBA" id="ARBA00022771"/>
    </source>
</evidence>
<dbReference type="InterPro" id="IPR036770">
    <property type="entry name" value="Ankyrin_rpt-contain_sf"/>
</dbReference>
<keyword evidence="1" id="KW-0479">Metal-binding</keyword>
<evidence type="ECO:0000313" key="8">
    <source>
        <dbReference type="Proteomes" id="UP000039865"/>
    </source>
</evidence>
<reference evidence="7 8" key="1">
    <citation type="submission" date="2014-06" db="EMBL/GenBank/DDBJ databases">
        <authorList>
            <person name="Swart Estienne"/>
        </authorList>
    </citation>
    <scope>NUCLEOTIDE SEQUENCE [LARGE SCALE GENOMIC DNA]</scope>
    <source>
        <strain evidence="7 8">130c</strain>
    </source>
</reference>
<protein>
    <submittedName>
        <fullName evidence="7">Ankyrin repeat protein</fullName>
    </submittedName>
</protein>
<dbReference type="GO" id="GO:0005739">
    <property type="term" value="C:mitochondrion"/>
    <property type="evidence" value="ECO:0007669"/>
    <property type="project" value="TreeGrafter"/>
</dbReference>
<keyword evidence="4" id="KW-0040">ANK repeat</keyword>
<dbReference type="PANTHER" id="PTHR16295">
    <property type="entry name" value="TRAF-TYPE ZINC FINGER PROTEIN-RELATED"/>
    <property type="match status" value="1"/>
</dbReference>
<feature type="repeat" description="ANK" evidence="4">
    <location>
        <begin position="213"/>
        <end position="246"/>
    </location>
</feature>
<evidence type="ECO:0000256" key="4">
    <source>
        <dbReference type="PROSITE-ProRule" id="PRU00023"/>
    </source>
</evidence>
<dbReference type="InParanoid" id="A0A077ZVT2"/>
<feature type="domain" description="TRAF-type" evidence="6">
    <location>
        <begin position="99"/>
        <end position="143"/>
    </location>
</feature>
<accession>A0A077ZVT2</accession>
<keyword evidence="3" id="KW-0862">Zinc</keyword>